<dbReference type="Proteomes" id="UP000054166">
    <property type="component" value="Unassembled WGS sequence"/>
</dbReference>
<proteinExistence type="predicted"/>
<dbReference type="HOGENOM" id="CLU_2386967_0_0_1"/>
<gene>
    <name evidence="1" type="ORF">PILCRDRAFT_570758</name>
</gene>
<accession>A0A0C3FHW7</accession>
<sequence length="94" mass="10471">MLNRTRYIGINAGPCPAHIAVPSQWVATKQWDDSALYFGFLFCFVATGPAKVNLNPCDWYARSDMPSVVQRAESRGDEGRIVCRVGILRTKTAH</sequence>
<evidence type="ECO:0000313" key="2">
    <source>
        <dbReference type="Proteomes" id="UP000054166"/>
    </source>
</evidence>
<protein>
    <submittedName>
        <fullName evidence="1">Uncharacterized protein</fullName>
    </submittedName>
</protein>
<dbReference type="AlphaFoldDB" id="A0A0C3FHW7"/>
<name>A0A0C3FHW7_PILCF</name>
<dbReference type="EMBL" id="KN833011">
    <property type="protein sequence ID" value="KIM79169.1"/>
    <property type="molecule type" value="Genomic_DNA"/>
</dbReference>
<reference evidence="2" key="2">
    <citation type="submission" date="2015-01" db="EMBL/GenBank/DDBJ databases">
        <title>Evolutionary Origins and Diversification of the Mycorrhizal Mutualists.</title>
        <authorList>
            <consortium name="DOE Joint Genome Institute"/>
            <consortium name="Mycorrhizal Genomics Consortium"/>
            <person name="Kohler A."/>
            <person name="Kuo A."/>
            <person name="Nagy L.G."/>
            <person name="Floudas D."/>
            <person name="Copeland A."/>
            <person name="Barry K.W."/>
            <person name="Cichocki N."/>
            <person name="Veneault-Fourrey C."/>
            <person name="LaButti K."/>
            <person name="Lindquist E.A."/>
            <person name="Lipzen A."/>
            <person name="Lundell T."/>
            <person name="Morin E."/>
            <person name="Murat C."/>
            <person name="Riley R."/>
            <person name="Ohm R."/>
            <person name="Sun H."/>
            <person name="Tunlid A."/>
            <person name="Henrissat B."/>
            <person name="Grigoriev I.V."/>
            <person name="Hibbett D.S."/>
            <person name="Martin F."/>
        </authorList>
    </citation>
    <scope>NUCLEOTIDE SEQUENCE [LARGE SCALE GENOMIC DNA]</scope>
    <source>
        <strain evidence="2">F 1598</strain>
    </source>
</reference>
<reference evidence="1 2" key="1">
    <citation type="submission" date="2014-04" db="EMBL/GenBank/DDBJ databases">
        <authorList>
            <consortium name="DOE Joint Genome Institute"/>
            <person name="Kuo A."/>
            <person name="Tarkka M."/>
            <person name="Buscot F."/>
            <person name="Kohler A."/>
            <person name="Nagy L.G."/>
            <person name="Floudas D."/>
            <person name="Copeland A."/>
            <person name="Barry K.W."/>
            <person name="Cichocki N."/>
            <person name="Veneault-Fourrey C."/>
            <person name="LaButti K."/>
            <person name="Lindquist E.A."/>
            <person name="Lipzen A."/>
            <person name="Lundell T."/>
            <person name="Morin E."/>
            <person name="Murat C."/>
            <person name="Sun H."/>
            <person name="Tunlid A."/>
            <person name="Henrissat B."/>
            <person name="Grigoriev I.V."/>
            <person name="Hibbett D.S."/>
            <person name="Martin F."/>
            <person name="Nordberg H.P."/>
            <person name="Cantor M.N."/>
            <person name="Hua S.X."/>
        </authorList>
    </citation>
    <scope>NUCLEOTIDE SEQUENCE [LARGE SCALE GENOMIC DNA]</scope>
    <source>
        <strain evidence="1 2">F 1598</strain>
    </source>
</reference>
<dbReference type="InParanoid" id="A0A0C3FHW7"/>
<organism evidence="1 2">
    <name type="scientific">Piloderma croceum (strain F 1598)</name>
    <dbReference type="NCBI Taxonomy" id="765440"/>
    <lineage>
        <taxon>Eukaryota</taxon>
        <taxon>Fungi</taxon>
        <taxon>Dikarya</taxon>
        <taxon>Basidiomycota</taxon>
        <taxon>Agaricomycotina</taxon>
        <taxon>Agaricomycetes</taxon>
        <taxon>Agaricomycetidae</taxon>
        <taxon>Atheliales</taxon>
        <taxon>Atheliaceae</taxon>
        <taxon>Piloderma</taxon>
    </lineage>
</organism>
<evidence type="ECO:0000313" key="1">
    <source>
        <dbReference type="EMBL" id="KIM79169.1"/>
    </source>
</evidence>
<keyword evidence="2" id="KW-1185">Reference proteome</keyword>